<gene>
    <name evidence="5" type="ORF">LKD20_01100</name>
</gene>
<feature type="domain" description="Type I restriction modification DNA specificity" evidence="4">
    <location>
        <begin position="3"/>
        <end position="173"/>
    </location>
</feature>
<evidence type="ECO:0000256" key="3">
    <source>
        <dbReference type="ARBA" id="ARBA00023125"/>
    </source>
</evidence>
<evidence type="ECO:0000259" key="4">
    <source>
        <dbReference type="Pfam" id="PF01420"/>
    </source>
</evidence>
<comment type="similarity">
    <text evidence="1">Belongs to the type-I restriction system S methylase family.</text>
</comment>
<keyword evidence="5" id="KW-0540">Nuclease</keyword>
<dbReference type="EMBL" id="JAJEQD010000002">
    <property type="protein sequence ID" value="MCC2155738.1"/>
    <property type="molecule type" value="Genomic_DNA"/>
</dbReference>
<dbReference type="PANTHER" id="PTHR30408:SF12">
    <property type="entry name" value="TYPE I RESTRICTION ENZYME MJAVIII SPECIFICITY SUBUNIT"/>
    <property type="match status" value="1"/>
</dbReference>
<dbReference type="GO" id="GO:0004519">
    <property type="term" value="F:endonuclease activity"/>
    <property type="evidence" value="ECO:0007669"/>
    <property type="project" value="UniProtKB-KW"/>
</dbReference>
<dbReference type="Pfam" id="PF01420">
    <property type="entry name" value="Methylase_S"/>
    <property type="match status" value="1"/>
</dbReference>
<name>A0ABS8EZY3_9FIRM</name>
<evidence type="ECO:0000256" key="2">
    <source>
        <dbReference type="ARBA" id="ARBA00022747"/>
    </source>
</evidence>
<dbReference type="SUPFAM" id="SSF116734">
    <property type="entry name" value="DNA methylase specificity domain"/>
    <property type="match status" value="1"/>
</dbReference>
<dbReference type="Gene3D" id="3.90.220.20">
    <property type="entry name" value="DNA methylase specificity domains"/>
    <property type="match status" value="1"/>
</dbReference>
<dbReference type="Gene3D" id="1.10.287.1120">
    <property type="entry name" value="Bipartite methylase S protein"/>
    <property type="match status" value="1"/>
</dbReference>
<dbReference type="CDD" id="cd17243">
    <property type="entry name" value="RMtype1_S_AchA6I-TRD2-CR2_like"/>
    <property type="match status" value="1"/>
</dbReference>
<dbReference type="InterPro" id="IPR044946">
    <property type="entry name" value="Restrct_endonuc_typeI_TRD_sf"/>
</dbReference>
<reference evidence="5 6" key="1">
    <citation type="submission" date="2021-10" db="EMBL/GenBank/DDBJ databases">
        <title>Anaerobic single-cell dispensing facilitates the cultivation of human gut bacteria.</title>
        <authorList>
            <person name="Afrizal A."/>
        </authorList>
    </citation>
    <scope>NUCLEOTIDE SEQUENCE [LARGE SCALE GENOMIC DNA]</scope>
    <source>
        <strain evidence="5 6">CLA-AA-H247</strain>
    </source>
</reference>
<evidence type="ECO:0000256" key="1">
    <source>
        <dbReference type="ARBA" id="ARBA00010923"/>
    </source>
</evidence>
<dbReference type="RefSeq" id="WP_227720576.1">
    <property type="nucleotide sequence ID" value="NZ_JAJEQD010000002.1"/>
</dbReference>
<protein>
    <submittedName>
        <fullName evidence="5">Restriction endonuclease subunit S</fullName>
        <ecNumber evidence="5">3.1.21.-</ecNumber>
    </submittedName>
</protein>
<dbReference type="InterPro" id="IPR000055">
    <property type="entry name" value="Restrct_endonuc_typeI_TRD"/>
</dbReference>
<organism evidence="5 6">
    <name type="scientific">Veillonella fallax</name>
    <dbReference type="NCBI Taxonomy" id="2881272"/>
    <lineage>
        <taxon>Bacteria</taxon>
        <taxon>Bacillati</taxon>
        <taxon>Bacillota</taxon>
        <taxon>Negativicutes</taxon>
        <taxon>Veillonellales</taxon>
        <taxon>Veillonellaceae</taxon>
        <taxon>Veillonella</taxon>
    </lineage>
</organism>
<dbReference type="GO" id="GO:0016787">
    <property type="term" value="F:hydrolase activity"/>
    <property type="evidence" value="ECO:0007669"/>
    <property type="project" value="UniProtKB-KW"/>
</dbReference>
<dbReference type="Proteomes" id="UP001198241">
    <property type="component" value="Unassembled WGS sequence"/>
</dbReference>
<keyword evidence="5" id="KW-0255">Endonuclease</keyword>
<accession>A0ABS8EZY3</accession>
<evidence type="ECO:0000313" key="5">
    <source>
        <dbReference type="EMBL" id="MCC2155738.1"/>
    </source>
</evidence>
<keyword evidence="6" id="KW-1185">Reference proteome</keyword>
<dbReference type="InterPro" id="IPR052021">
    <property type="entry name" value="Type-I_RS_S_subunit"/>
</dbReference>
<keyword evidence="5" id="KW-0378">Hydrolase</keyword>
<keyword evidence="3" id="KW-0238">DNA-binding</keyword>
<dbReference type="PANTHER" id="PTHR30408">
    <property type="entry name" value="TYPE-1 RESTRICTION ENZYME ECOKI SPECIFICITY PROTEIN"/>
    <property type="match status" value="1"/>
</dbReference>
<proteinExistence type="inferred from homology"/>
<dbReference type="EC" id="3.1.21.-" evidence="5"/>
<evidence type="ECO:0000313" key="6">
    <source>
        <dbReference type="Proteomes" id="UP001198241"/>
    </source>
</evidence>
<sequence>MKCKLSEVMDLIGGGTPKTSKPEYWNGNIPWISVKDFNNDFRYVYKTEKSITQLGLQKSSTKLLQRGDVIISARGTVGEIATIPFAMAFNQSCYGLRAKKGMVTSDYLYYLIKHNVSVLKKNTHGSVFDTITRNTFDNIEVEIPSIKIQQKISSILNDYDKKIELNNAINNNLAA</sequence>
<keyword evidence="2" id="KW-0680">Restriction system</keyword>
<comment type="caution">
    <text evidence="5">The sequence shown here is derived from an EMBL/GenBank/DDBJ whole genome shotgun (WGS) entry which is preliminary data.</text>
</comment>